<dbReference type="Gene3D" id="3.40.1550.10">
    <property type="entry name" value="CheC-like"/>
    <property type="match status" value="1"/>
</dbReference>
<protein>
    <submittedName>
        <fullName evidence="2">Uncharacterized protein</fullName>
    </submittedName>
</protein>
<evidence type="ECO:0000313" key="2">
    <source>
        <dbReference type="EMBL" id="BAG45862.1"/>
    </source>
</evidence>
<keyword evidence="1" id="KW-0145">Chemotaxis</keyword>
<dbReference type="EMBL" id="AP009386">
    <property type="protein sequence ID" value="BAG45862.1"/>
    <property type="molecule type" value="Genomic_DNA"/>
</dbReference>
<dbReference type="AlphaFoldDB" id="A0A0H3KLC8"/>
<evidence type="ECO:0000313" key="3">
    <source>
        <dbReference type="Proteomes" id="UP000008815"/>
    </source>
</evidence>
<name>A0A0H3KLC8_BURM1</name>
<dbReference type="eggNOG" id="ENOG502Z9Y7">
    <property type="taxonomic scope" value="Bacteria"/>
</dbReference>
<gene>
    <name evidence="2" type="ordered locus">BMULJ_04003</name>
</gene>
<sequence length="318" mass="35595">MTEDQPVSKVLVLEDSRAHADAIKRFCDEHHLVGLTVRRNRLLQVLRSNIDLGAILLAEDYGGSPAESAIVATQIDALRPELPIILRRTSLASREGLPEALARVACAAYVADDMTPLRRAIDEYLFSRDYPNALVRGISEITEARLDTLFPGMTIERDTPCIVRDQIIFGEVFSLIALESAWCRGYMLLQTSEQPLLDMIGSVHRERAPDFRDVNGVLGELTNLVWGAFKNRYLGDADALARHPVQVPLVVNHKQKFISFGGDCPQLCFKYRMTDPASGRAVQIDQRFVFSLSWSPEDFREQVPDVGPLVESGELELF</sequence>
<dbReference type="RefSeq" id="WP_012217209.1">
    <property type="nucleotide sequence ID" value="NC_010086.1"/>
</dbReference>
<dbReference type="KEGG" id="bmu:Bmul_4507"/>
<dbReference type="Proteomes" id="UP000008815">
    <property type="component" value="Chromosome 2"/>
</dbReference>
<reference evidence="2 3" key="1">
    <citation type="submission" date="2007-04" db="EMBL/GenBank/DDBJ databases">
        <title>Complete genome sequence of Burkholderia multivorans ATCC 17616.</title>
        <authorList>
            <person name="Ohtsubo Y."/>
            <person name="Yamashita A."/>
            <person name="Kurokawa K."/>
            <person name="Takami H."/>
            <person name="Yuhara S."/>
            <person name="Nishiyama E."/>
            <person name="Endo R."/>
            <person name="Miyazaki R."/>
            <person name="Ono A."/>
            <person name="Yano K."/>
            <person name="Ito M."/>
            <person name="Sota M."/>
            <person name="Yuji N."/>
            <person name="Hattori M."/>
            <person name="Tsuda M."/>
        </authorList>
    </citation>
    <scope>NUCLEOTIDE SEQUENCE [LARGE SCALE GENOMIC DNA]</scope>
    <source>
        <strain evidence="3">ATCC 17616 / 249</strain>
    </source>
</reference>
<dbReference type="HOGENOM" id="CLU_926450_0_0_4"/>
<evidence type="ECO:0000256" key="1">
    <source>
        <dbReference type="ARBA" id="ARBA00022500"/>
    </source>
</evidence>
<proteinExistence type="predicted"/>
<dbReference type="InterPro" id="IPR028976">
    <property type="entry name" value="CheC-like_sf"/>
</dbReference>
<dbReference type="GO" id="GO:0006935">
    <property type="term" value="P:chemotaxis"/>
    <property type="evidence" value="ECO:0007669"/>
    <property type="project" value="UniProtKB-KW"/>
</dbReference>
<accession>A0A0H3KLC8</accession>
<dbReference type="STRING" id="395019.BMULJ_04003"/>
<dbReference type="KEGG" id="bmj:BMULJ_04003"/>
<organism evidence="2 3">
    <name type="scientific">Burkholderia multivorans (strain ATCC 17616 / 249)</name>
    <dbReference type="NCBI Taxonomy" id="395019"/>
    <lineage>
        <taxon>Bacteria</taxon>
        <taxon>Pseudomonadati</taxon>
        <taxon>Pseudomonadota</taxon>
        <taxon>Betaproteobacteria</taxon>
        <taxon>Burkholderiales</taxon>
        <taxon>Burkholderiaceae</taxon>
        <taxon>Burkholderia</taxon>
        <taxon>Burkholderia cepacia complex</taxon>
    </lineage>
</organism>
<keyword evidence="3" id="KW-1185">Reference proteome</keyword>